<dbReference type="SUPFAM" id="SSF55729">
    <property type="entry name" value="Acyl-CoA N-acyltransferases (Nat)"/>
    <property type="match status" value="1"/>
</dbReference>
<dbReference type="eggNOG" id="arCOG11819">
    <property type="taxonomic scope" value="Archaea"/>
</dbReference>
<dbReference type="PROSITE" id="PS51186">
    <property type="entry name" value="GNAT"/>
    <property type="match status" value="1"/>
</dbReference>
<evidence type="ECO:0000259" key="1">
    <source>
        <dbReference type="PROSITE" id="PS51186"/>
    </source>
</evidence>
<dbReference type="Gene3D" id="3.40.630.30">
    <property type="match status" value="1"/>
</dbReference>
<dbReference type="RefSeq" id="WP_048165402.1">
    <property type="nucleotide sequence ID" value="NZ_CP006019.1"/>
</dbReference>
<organism evidence="2 3">
    <name type="scientific">Palaeococcus pacificus DY20341</name>
    <dbReference type="NCBI Taxonomy" id="1343739"/>
    <lineage>
        <taxon>Archaea</taxon>
        <taxon>Methanobacteriati</taxon>
        <taxon>Methanobacteriota</taxon>
        <taxon>Thermococci</taxon>
        <taxon>Thermococcales</taxon>
        <taxon>Thermococcaceae</taxon>
        <taxon>Palaeococcus</taxon>
    </lineage>
</organism>
<dbReference type="InterPro" id="IPR000182">
    <property type="entry name" value="GNAT_dom"/>
</dbReference>
<reference evidence="2 3" key="2">
    <citation type="journal article" date="2015" name="Genome Announc.">
        <title>Complete Genome Sequence of Hyperthermophilic Piezophilic Archaeon Palaeococcus pacificus DY20341T, Isolated from Deep-Sea Hydrothermal Sediments.</title>
        <authorList>
            <person name="Zeng X."/>
            <person name="Jebbar M."/>
            <person name="Shao Z."/>
        </authorList>
    </citation>
    <scope>NUCLEOTIDE SEQUENCE [LARGE SCALE GENOMIC DNA]</scope>
    <source>
        <strain evidence="2 3">DY20341</strain>
    </source>
</reference>
<proteinExistence type="predicted"/>
<accession>A0A075LU45</accession>
<keyword evidence="3" id="KW-1185">Reference proteome</keyword>
<dbReference type="GO" id="GO:0016747">
    <property type="term" value="F:acyltransferase activity, transferring groups other than amino-acyl groups"/>
    <property type="evidence" value="ECO:0007669"/>
    <property type="project" value="InterPro"/>
</dbReference>
<dbReference type="AlphaFoldDB" id="A0A075LU45"/>
<dbReference type="InterPro" id="IPR016181">
    <property type="entry name" value="Acyl_CoA_acyltransferase"/>
</dbReference>
<evidence type="ECO:0000313" key="3">
    <source>
        <dbReference type="Proteomes" id="UP000027981"/>
    </source>
</evidence>
<reference evidence="3" key="1">
    <citation type="submission" date="2013-06" db="EMBL/GenBank/DDBJ databases">
        <title>Complete Genome Sequence of Hyperthermophilic Palaeococcus pacificus DY20341T, Isolated from a Deep-Sea Hydrothermal Sediments.</title>
        <authorList>
            <person name="Zeng X."/>
            <person name="Shao Z."/>
        </authorList>
    </citation>
    <scope>NUCLEOTIDE SEQUENCE [LARGE SCALE GENOMIC DNA]</scope>
    <source>
        <strain evidence="3">DY20341</strain>
    </source>
</reference>
<dbReference type="KEGG" id="ppac:PAP_07520"/>
<feature type="domain" description="N-acetyltransferase" evidence="1">
    <location>
        <begin position="3"/>
        <end position="162"/>
    </location>
</feature>
<gene>
    <name evidence="2" type="ORF">PAP_07520</name>
</gene>
<dbReference type="OrthoDB" id="93942at2157"/>
<dbReference type="HOGENOM" id="CLU_1072067_0_0_2"/>
<sequence>MRIEIREVDETNIGDMISVCNPSTISEAYKKGVEIKRVWLLEMLRTYGDVGLVAYFNRKPAAQLLTYPEKADPTSLKRENVLVINCIYNPLLEAQRKGIARSMVEKLIEKARGKYEFLLTHAFDTGEFLSQAEFFERLGFRKITKEDLYYSFSGRALKEPYSGFWKEGEEYKRSNEDIGKVLIFYEPTCPFTYLWAHRSKEIVKEIAPELEIRMLNGWEHPEEFVSRGRNWMLVNGIPIKSLPIEKEKFREELMIAIKT</sequence>
<dbReference type="STRING" id="1343739.PAP_07520"/>
<dbReference type="Proteomes" id="UP000027981">
    <property type="component" value="Chromosome"/>
</dbReference>
<dbReference type="GeneID" id="24842609"/>
<evidence type="ECO:0000313" key="2">
    <source>
        <dbReference type="EMBL" id="AIF69894.1"/>
    </source>
</evidence>
<name>A0A075LU45_9EURY</name>
<protein>
    <recommendedName>
        <fullName evidence="1">N-acetyltransferase domain-containing protein</fullName>
    </recommendedName>
</protein>
<dbReference type="EMBL" id="CP006019">
    <property type="protein sequence ID" value="AIF69894.1"/>
    <property type="molecule type" value="Genomic_DNA"/>
</dbReference>